<dbReference type="GO" id="GO:0042834">
    <property type="term" value="F:peptidoglycan binding"/>
    <property type="evidence" value="ECO:0007669"/>
    <property type="project" value="InterPro"/>
</dbReference>
<organism evidence="6 7">
    <name type="scientific">Microbaculum marinisediminis</name>
    <dbReference type="NCBI Taxonomy" id="2931392"/>
    <lineage>
        <taxon>Bacteria</taxon>
        <taxon>Pseudomonadati</taxon>
        <taxon>Pseudomonadota</taxon>
        <taxon>Alphaproteobacteria</taxon>
        <taxon>Hyphomicrobiales</taxon>
        <taxon>Tepidamorphaceae</taxon>
        <taxon>Microbaculum</taxon>
    </lineage>
</organism>
<comment type="similarity">
    <text evidence="2">Belongs to the virb1 family.</text>
</comment>
<dbReference type="InterPro" id="IPR008258">
    <property type="entry name" value="Transglycosylase_SLT_dom_1"/>
</dbReference>
<name>A0AAW5QWR2_9HYPH</name>
<dbReference type="InterPro" id="IPR023346">
    <property type="entry name" value="Lysozyme-like_dom_sf"/>
</dbReference>
<keyword evidence="7" id="KW-1185">Reference proteome</keyword>
<proteinExistence type="inferred from homology"/>
<comment type="similarity">
    <text evidence="1">Belongs to the transglycosylase Slt family.</text>
</comment>
<sequence>MKRLAAVLLLVSAAAGPVLIHGPAAARPLGDASAAKVPTHRELICAHVEAAAGDHDLPVAFLTRLIWRESSFRPGVVSPKGAQGIAQFMPATAAERGLADPFEPEAAIDAAASFLTDLRRAFGNLGLAAAAYNGGPNRVADWLSGSGGLPAETQRFVSFITGRAAGDWKGSAESGPVADPRESARPVRCASVVAALAAPARVVPAVGPAPTAPWGAQVAGHFSKDRALAIYARLQQRYEDVLAGRPAMVVGTRNRSRGAAVFFNVRVPAETQEAAGDVCARLKKAGAACIVRKS</sequence>
<dbReference type="RefSeq" id="WP_261615952.1">
    <property type="nucleotide sequence ID" value="NZ_JALIDZ010000004.1"/>
</dbReference>
<dbReference type="CDD" id="cd00254">
    <property type="entry name" value="LT-like"/>
    <property type="match status" value="1"/>
</dbReference>
<evidence type="ECO:0000256" key="2">
    <source>
        <dbReference type="ARBA" id="ARBA00009387"/>
    </source>
</evidence>
<evidence type="ECO:0000256" key="3">
    <source>
        <dbReference type="SAM" id="SignalP"/>
    </source>
</evidence>
<dbReference type="Pfam" id="PF01464">
    <property type="entry name" value="SLT"/>
    <property type="match status" value="1"/>
</dbReference>
<evidence type="ECO:0000313" key="7">
    <source>
        <dbReference type="Proteomes" id="UP001320898"/>
    </source>
</evidence>
<feature type="domain" description="SPOR" evidence="5">
    <location>
        <begin position="212"/>
        <end position="293"/>
    </location>
</feature>
<dbReference type="PANTHER" id="PTHR37423">
    <property type="entry name" value="SOLUBLE LYTIC MUREIN TRANSGLYCOSYLASE-RELATED"/>
    <property type="match status" value="1"/>
</dbReference>
<evidence type="ECO:0000259" key="4">
    <source>
        <dbReference type="Pfam" id="PF01464"/>
    </source>
</evidence>
<dbReference type="AlphaFoldDB" id="A0AAW5QWR2"/>
<dbReference type="Pfam" id="PF05036">
    <property type="entry name" value="SPOR"/>
    <property type="match status" value="1"/>
</dbReference>
<evidence type="ECO:0000256" key="1">
    <source>
        <dbReference type="ARBA" id="ARBA00007734"/>
    </source>
</evidence>
<feature type="chain" id="PRO_5043363911" evidence="3">
    <location>
        <begin position="27"/>
        <end position="294"/>
    </location>
</feature>
<accession>A0AAW5QWR2</accession>
<evidence type="ECO:0000259" key="5">
    <source>
        <dbReference type="Pfam" id="PF05036"/>
    </source>
</evidence>
<evidence type="ECO:0000313" key="6">
    <source>
        <dbReference type="EMBL" id="MCT8972390.1"/>
    </source>
</evidence>
<keyword evidence="3" id="KW-0732">Signal</keyword>
<feature type="signal peptide" evidence="3">
    <location>
        <begin position="1"/>
        <end position="26"/>
    </location>
</feature>
<dbReference type="Gene3D" id="1.10.530.10">
    <property type="match status" value="1"/>
</dbReference>
<protein>
    <submittedName>
        <fullName evidence="6">Lytic transglycosylase domain-containing protein</fullName>
    </submittedName>
</protein>
<dbReference type="EMBL" id="JALIDZ010000004">
    <property type="protein sequence ID" value="MCT8972390.1"/>
    <property type="molecule type" value="Genomic_DNA"/>
</dbReference>
<reference evidence="6 7" key="1">
    <citation type="submission" date="2022-04" db="EMBL/GenBank/DDBJ databases">
        <authorList>
            <person name="Ye Y.-Q."/>
            <person name="Du Z.-J."/>
        </authorList>
    </citation>
    <scope>NUCLEOTIDE SEQUENCE [LARGE SCALE GENOMIC DNA]</scope>
    <source>
        <strain evidence="6 7">A6E488</strain>
    </source>
</reference>
<dbReference type="Proteomes" id="UP001320898">
    <property type="component" value="Unassembled WGS sequence"/>
</dbReference>
<dbReference type="PANTHER" id="PTHR37423:SF2">
    <property type="entry name" value="MEMBRANE-BOUND LYTIC MUREIN TRANSGLYCOSYLASE C"/>
    <property type="match status" value="1"/>
</dbReference>
<gene>
    <name evidence="6" type="ORF">MUB46_11030</name>
</gene>
<feature type="domain" description="Transglycosylase SLT" evidence="4">
    <location>
        <begin position="50"/>
        <end position="148"/>
    </location>
</feature>
<dbReference type="SUPFAM" id="SSF53955">
    <property type="entry name" value="Lysozyme-like"/>
    <property type="match status" value="1"/>
</dbReference>
<dbReference type="InterPro" id="IPR007730">
    <property type="entry name" value="SPOR-like_dom"/>
</dbReference>
<comment type="caution">
    <text evidence="6">The sequence shown here is derived from an EMBL/GenBank/DDBJ whole genome shotgun (WGS) entry which is preliminary data.</text>
</comment>